<evidence type="ECO:0000313" key="2">
    <source>
        <dbReference type="RefSeq" id="XP_045139630.1"/>
    </source>
</evidence>
<name>A0AC55CKP4_ECHTE</name>
<gene>
    <name evidence="2" type="primary">RASSF4</name>
</gene>
<reference evidence="2" key="1">
    <citation type="submission" date="2025-08" db="UniProtKB">
        <authorList>
            <consortium name="RefSeq"/>
        </authorList>
    </citation>
    <scope>IDENTIFICATION</scope>
</reference>
<organism evidence="1 2">
    <name type="scientific">Echinops telfairi</name>
    <name type="common">Lesser hedgehog tenrec</name>
    <dbReference type="NCBI Taxonomy" id="9371"/>
    <lineage>
        <taxon>Eukaryota</taxon>
        <taxon>Metazoa</taxon>
        <taxon>Chordata</taxon>
        <taxon>Craniata</taxon>
        <taxon>Vertebrata</taxon>
        <taxon>Euteleostomi</taxon>
        <taxon>Mammalia</taxon>
        <taxon>Eutheria</taxon>
        <taxon>Afrotheria</taxon>
        <taxon>Tenrecidae</taxon>
        <taxon>Tenrecinae</taxon>
        <taxon>Echinops</taxon>
    </lineage>
</organism>
<dbReference type="Proteomes" id="UP000694863">
    <property type="component" value="Unplaced"/>
</dbReference>
<keyword evidence="1" id="KW-1185">Reference proteome</keyword>
<protein>
    <submittedName>
        <fullName evidence="2">Ras association domain-containing protein 4 isoform X5</fullName>
    </submittedName>
</protein>
<dbReference type="RefSeq" id="XP_045139630.1">
    <property type="nucleotide sequence ID" value="XM_045283695.1"/>
</dbReference>
<sequence>MDHSTPDLLVLPGWSGIPGNLQVYRQEKKMKEDFPPNFHVPISNSKSILKSELLNLLKTYNCYHEGGSFQLRHREEEGTLILEGLLNISWGLKRPIRLQIQDDRDRLHSSPTVWMAGQPSCDQKEPSSQDNNRGPAKDPGSEPFQRAEDSRHSSAPLKEDADVPQRLRTRSDASCMIQRRPKRHTPSEAQRVRQHRFSINGHFYNHKVENGPGEFALYIVHESGERTKLKDCEYPLISRILHGPCEKIAKLFLMETDLGEEVPHDVAQYIKFEMPVLDSFVEKLKEEEEREIIKLTMKFQALRMTILQRLEQLVEAK</sequence>
<proteinExistence type="predicted"/>
<evidence type="ECO:0000313" key="1">
    <source>
        <dbReference type="Proteomes" id="UP000694863"/>
    </source>
</evidence>
<accession>A0AC55CKP4</accession>